<dbReference type="RefSeq" id="WP_146433517.1">
    <property type="nucleotide sequence ID" value="NZ_VIGV01000003.1"/>
</dbReference>
<keyword evidence="1" id="KW-1133">Transmembrane helix</keyword>
<evidence type="ECO:0000256" key="1">
    <source>
        <dbReference type="SAM" id="Phobius"/>
    </source>
</evidence>
<dbReference type="Proteomes" id="UP000319792">
    <property type="component" value="Unassembled WGS sequence"/>
</dbReference>
<keyword evidence="1" id="KW-0812">Transmembrane</keyword>
<feature type="transmembrane region" description="Helical" evidence="1">
    <location>
        <begin position="78"/>
        <end position="94"/>
    </location>
</feature>
<reference evidence="2 3" key="1">
    <citation type="submission" date="2019-06" db="EMBL/GenBank/DDBJ databases">
        <authorList>
            <person name="Teng J.L.L."/>
            <person name="Lee H.H."/>
            <person name="Lau S.K.P."/>
            <person name="Woo P.C.Y."/>
        </authorList>
    </citation>
    <scope>NUCLEOTIDE SEQUENCE [LARGE SCALE GENOMIC DNA]</scope>
    <source>
        <strain evidence="2 3">HKU70</strain>
    </source>
</reference>
<evidence type="ECO:0000313" key="2">
    <source>
        <dbReference type="EMBL" id="TWS23921.1"/>
    </source>
</evidence>
<dbReference type="EMBL" id="VIGV01000003">
    <property type="protein sequence ID" value="TWS23921.1"/>
    <property type="molecule type" value="Genomic_DNA"/>
</dbReference>
<dbReference type="AlphaFoldDB" id="A0A5C5RNY5"/>
<proteinExistence type="predicted"/>
<name>A0A5C5RNY5_9ACTN</name>
<keyword evidence="1" id="KW-0472">Membrane</keyword>
<protein>
    <submittedName>
        <fullName evidence="2">Uncharacterized protein</fullName>
    </submittedName>
</protein>
<keyword evidence="3" id="KW-1185">Reference proteome</keyword>
<comment type="caution">
    <text evidence="2">The sequence shown here is derived from an EMBL/GenBank/DDBJ whole genome shotgun (WGS) entry which is preliminary data.</text>
</comment>
<feature type="transmembrane region" description="Helical" evidence="1">
    <location>
        <begin position="100"/>
        <end position="118"/>
    </location>
</feature>
<gene>
    <name evidence="2" type="ORF">FK268_09700</name>
</gene>
<accession>A0A5C5RNY5</accession>
<sequence length="140" mass="14348">MQGDRSDRVLTVTTKTLAVLVALVATGQAALAGRFMAGDFEAIEIHTEMASVLGALVILTAIVAAARAVRRRSLGPELAVAGLLVAGTATQAAVANINLLAVHVPLGVAVIALSYYHVARTLRSPTAPTVRVLDEIGAGQ</sequence>
<organism evidence="2 3">
    <name type="scientific">Tsukamurella sputi</name>
    <dbReference type="NCBI Taxonomy" id="2591848"/>
    <lineage>
        <taxon>Bacteria</taxon>
        <taxon>Bacillati</taxon>
        <taxon>Actinomycetota</taxon>
        <taxon>Actinomycetes</taxon>
        <taxon>Mycobacteriales</taxon>
        <taxon>Tsukamurellaceae</taxon>
        <taxon>Tsukamurella</taxon>
    </lineage>
</organism>
<reference evidence="2 3" key="2">
    <citation type="submission" date="2019-08" db="EMBL/GenBank/DDBJ databases">
        <title>Tsukamurella conjunctivitidis sp. nov., Tsukamurella assacharolytica sp. nov. and Tsukamurella sputae sp. nov. isolated from patients with conjunctivitis, bacteraemia (lymphoma) and respiratory infection (sputum) in Hong Kong.</title>
        <authorList>
            <person name="Fok K.M.N."/>
            <person name="Fong J.Y.H."/>
        </authorList>
    </citation>
    <scope>NUCLEOTIDE SEQUENCE [LARGE SCALE GENOMIC DNA]</scope>
    <source>
        <strain evidence="2 3">HKU70</strain>
    </source>
</reference>
<evidence type="ECO:0000313" key="3">
    <source>
        <dbReference type="Proteomes" id="UP000319792"/>
    </source>
</evidence>
<feature type="transmembrane region" description="Helical" evidence="1">
    <location>
        <begin position="48"/>
        <end position="66"/>
    </location>
</feature>